<evidence type="ECO:0000256" key="5">
    <source>
        <dbReference type="ARBA" id="ARBA00022827"/>
    </source>
</evidence>
<dbReference type="FunFam" id="3.40.50.1220:FF:000004">
    <property type="entry name" value="Electron transfer flavoprotein"/>
    <property type="match status" value="1"/>
</dbReference>
<evidence type="ECO:0000313" key="12">
    <source>
        <dbReference type="Proteomes" id="UP000321723"/>
    </source>
</evidence>
<dbReference type="GO" id="GO:0009055">
    <property type="term" value="F:electron transfer activity"/>
    <property type="evidence" value="ECO:0007669"/>
    <property type="project" value="InterPro"/>
</dbReference>
<dbReference type="Pfam" id="PF01012">
    <property type="entry name" value="ETF"/>
    <property type="match status" value="1"/>
</dbReference>
<keyword evidence="3" id="KW-0813">Transport</keyword>
<evidence type="ECO:0000259" key="9">
    <source>
        <dbReference type="SMART" id="SM00893"/>
    </source>
</evidence>
<evidence type="ECO:0000256" key="8">
    <source>
        <dbReference type="PIRSR" id="PIRSR000089-1"/>
    </source>
</evidence>
<dbReference type="Proteomes" id="UP000321723">
    <property type="component" value="Unassembled WGS sequence"/>
</dbReference>
<dbReference type="InterPro" id="IPR014729">
    <property type="entry name" value="Rossmann-like_a/b/a_fold"/>
</dbReference>
<evidence type="ECO:0000256" key="6">
    <source>
        <dbReference type="ARBA" id="ARBA00022982"/>
    </source>
</evidence>
<feature type="domain" description="Electron transfer flavoprotein alpha/beta-subunit N-terminal" evidence="9">
    <location>
        <begin position="8"/>
        <end position="181"/>
    </location>
</feature>
<evidence type="ECO:0000313" key="10">
    <source>
        <dbReference type="EMBL" id="GEL48397.1"/>
    </source>
</evidence>
<dbReference type="Gene3D" id="3.40.50.1220">
    <property type="entry name" value="TPP-binding domain"/>
    <property type="match status" value="1"/>
</dbReference>
<comment type="cofactor">
    <cofactor evidence="8">
        <name>FAD</name>
        <dbReference type="ChEBI" id="CHEBI:57692"/>
    </cofactor>
    <text evidence="8">Binds 1 FAD per dimer.</text>
</comment>
<dbReference type="Pfam" id="PF00766">
    <property type="entry name" value="ETF_alpha"/>
    <property type="match status" value="1"/>
</dbReference>
<dbReference type="SUPFAM" id="SSF52467">
    <property type="entry name" value="DHS-like NAD/FAD-binding domain"/>
    <property type="match status" value="1"/>
</dbReference>
<keyword evidence="12" id="KW-1185">Reference proteome</keyword>
<dbReference type="Proteomes" id="UP000564629">
    <property type="component" value="Unassembled WGS sequence"/>
</dbReference>
<dbReference type="InterPro" id="IPR014731">
    <property type="entry name" value="ETF_asu_C"/>
</dbReference>
<dbReference type="EMBL" id="JACHDN010000001">
    <property type="protein sequence ID" value="MBB5472540.1"/>
    <property type="molecule type" value="Genomic_DNA"/>
</dbReference>
<feature type="binding site" evidence="8">
    <location>
        <position position="281"/>
    </location>
    <ligand>
        <name>FAD</name>
        <dbReference type="ChEBI" id="CHEBI:57692"/>
    </ligand>
</feature>
<dbReference type="GO" id="GO:0050660">
    <property type="term" value="F:flavin adenine dinucleotide binding"/>
    <property type="evidence" value="ECO:0007669"/>
    <property type="project" value="InterPro"/>
</dbReference>
<reference evidence="10 12" key="1">
    <citation type="submission" date="2019-07" db="EMBL/GenBank/DDBJ databases">
        <title>Whole genome shotgun sequence of Cellulomonas hominis NBRC 16055.</title>
        <authorList>
            <person name="Hosoyama A."/>
            <person name="Uohara A."/>
            <person name="Ohji S."/>
            <person name="Ichikawa N."/>
        </authorList>
    </citation>
    <scope>NUCLEOTIDE SEQUENCE [LARGE SCALE GENOMIC DNA]</scope>
    <source>
        <strain evidence="10 12">NBRC 16055</strain>
    </source>
</reference>
<name>A0A511FJ58_9CELL</name>
<comment type="caution">
    <text evidence="10">The sequence shown here is derived from an EMBL/GenBank/DDBJ whole genome shotgun (WGS) entry which is preliminary data.</text>
</comment>
<keyword evidence="5 8" id="KW-0274">FAD</keyword>
<dbReference type="OrthoDB" id="9770286at2"/>
<evidence type="ECO:0000256" key="1">
    <source>
        <dbReference type="ARBA" id="ARBA00005817"/>
    </source>
</evidence>
<dbReference type="InterPro" id="IPR014730">
    <property type="entry name" value="ETF_a/b_N"/>
</dbReference>
<dbReference type="InterPro" id="IPR029035">
    <property type="entry name" value="DHS-like_NAD/FAD-binding_dom"/>
</dbReference>
<gene>
    <name evidence="10" type="ORF">CHO01_35130</name>
    <name evidence="11" type="ORF">HNR08_001276</name>
</gene>
<dbReference type="PROSITE" id="PS00696">
    <property type="entry name" value="ETF_ALPHA"/>
    <property type="match status" value="1"/>
</dbReference>
<dbReference type="InterPro" id="IPR001308">
    <property type="entry name" value="ETF_a/FixB"/>
</dbReference>
<organism evidence="10 12">
    <name type="scientific">Cellulomonas hominis</name>
    <dbReference type="NCBI Taxonomy" id="156981"/>
    <lineage>
        <taxon>Bacteria</taxon>
        <taxon>Bacillati</taxon>
        <taxon>Actinomycetota</taxon>
        <taxon>Actinomycetes</taxon>
        <taxon>Micrococcales</taxon>
        <taxon>Cellulomonadaceae</taxon>
        <taxon>Cellulomonas</taxon>
    </lineage>
</organism>
<feature type="binding site" evidence="8">
    <location>
        <position position="203"/>
    </location>
    <ligand>
        <name>FAD</name>
        <dbReference type="ChEBI" id="CHEBI:57692"/>
    </ligand>
</feature>
<keyword evidence="6" id="KW-0249">Electron transport</keyword>
<evidence type="ECO:0000256" key="4">
    <source>
        <dbReference type="ARBA" id="ARBA00022630"/>
    </source>
</evidence>
<proteinExistence type="inferred from homology"/>
<dbReference type="GO" id="GO:0033539">
    <property type="term" value="P:fatty acid beta-oxidation using acyl-CoA dehydrogenase"/>
    <property type="evidence" value="ECO:0007669"/>
    <property type="project" value="TreeGrafter"/>
</dbReference>
<comment type="subunit">
    <text evidence="2">Heterodimer of an alpha and a beta subunit.</text>
</comment>
<reference evidence="11 13" key="2">
    <citation type="submission" date="2020-08" db="EMBL/GenBank/DDBJ databases">
        <title>Sequencing the genomes of 1000 actinobacteria strains.</title>
        <authorList>
            <person name="Klenk H.-P."/>
        </authorList>
    </citation>
    <scope>NUCLEOTIDE SEQUENCE [LARGE SCALE GENOMIC DNA]</scope>
    <source>
        <strain evidence="11 13">DSM 9581</strain>
    </source>
</reference>
<keyword evidence="4" id="KW-0285">Flavoprotein</keyword>
<evidence type="ECO:0000256" key="7">
    <source>
        <dbReference type="ARBA" id="ARBA00025649"/>
    </source>
</evidence>
<protein>
    <submittedName>
        <fullName evidence="11">Electron transfer flavoprotein alpha subunit</fullName>
    </submittedName>
    <submittedName>
        <fullName evidence="10">Electron transfer flavoprotein subunit alpha</fullName>
    </submittedName>
</protein>
<dbReference type="Gene3D" id="3.40.50.620">
    <property type="entry name" value="HUPs"/>
    <property type="match status" value="1"/>
</dbReference>
<feature type="binding site" evidence="8">
    <location>
        <begin position="228"/>
        <end position="229"/>
    </location>
    <ligand>
        <name>FAD</name>
        <dbReference type="ChEBI" id="CHEBI:57692"/>
    </ligand>
</feature>
<evidence type="ECO:0000256" key="2">
    <source>
        <dbReference type="ARBA" id="ARBA00011355"/>
    </source>
</evidence>
<sequence>MNESTQDVLVLVDGDVAVAGPVAVARAAASHGEAVVAVVAGTRAVADAVAASGVDRVLWLGEPGDGVPVEAQAAAVAEVVAGAAPRLVVAATRDAGRALAGAVAARCGAPVLTGATEVGIAGDAVEVRRDVHGGIAVRTERVTGGPAVVTVAPGGVAAPASAVPVEEVVTTAPAAAVRVREERASGRAAVDLGGARVVVGIGRGLKAREDLAVVERLAAALGGEVACSRPLAEGHDWLTKDRYIGISGQHVAPDLYVAAGISGQVQHMVGVAGAKVVVAINSDADAPIFAQCDHGVVGDLYAVLPALAAALEA</sequence>
<comment type="function">
    <text evidence="7">The electron transfer flavoprotein serves as a specific electron acceptor for other dehydrogenases. It transfers the electrons to the main respiratory chain via ETF-ubiquinone oxidoreductase (ETF dehydrogenase).</text>
</comment>
<dbReference type="PIRSF" id="PIRSF000089">
    <property type="entry name" value="Electra_flavoP_a"/>
    <property type="match status" value="1"/>
</dbReference>
<dbReference type="SMART" id="SM00893">
    <property type="entry name" value="ETF"/>
    <property type="match status" value="1"/>
</dbReference>
<evidence type="ECO:0000256" key="3">
    <source>
        <dbReference type="ARBA" id="ARBA00022448"/>
    </source>
</evidence>
<dbReference type="PANTHER" id="PTHR43153:SF1">
    <property type="entry name" value="ELECTRON TRANSFER FLAVOPROTEIN SUBUNIT ALPHA, MITOCHONDRIAL"/>
    <property type="match status" value="1"/>
</dbReference>
<accession>A0A511FJ58</accession>
<dbReference type="EMBL" id="BJVQ01000078">
    <property type="protein sequence ID" value="GEL48397.1"/>
    <property type="molecule type" value="Genomic_DNA"/>
</dbReference>
<dbReference type="RefSeq" id="WP_146840383.1">
    <property type="nucleotide sequence ID" value="NZ_BJVQ01000078.1"/>
</dbReference>
<dbReference type="PANTHER" id="PTHR43153">
    <property type="entry name" value="ELECTRON TRANSFER FLAVOPROTEIN ALPHA"/>
    <property type="match status" value="1"/>
</dbReference>
<evidence type="ECO:0000313" key="11">
    <source>
        <dbReference type="EMBL" id="MBB5472540.1"/>
    </source>
</evidence>
<feature type="binding site" evidence="8">
    <location>
        <begin position="260"/>
        <end position="267"/>
    </location>
    <ligand>
        <name>FAD</name>
        <dbReference type="ChEBI" id="CHEBI:57692"/>
    </ligand>
</feature>
<evidence type="ECO:0000313" key="13">
    <source>
        <dbReference type="Proteomes" id="UP000564629"/>
    </source>
</evidence>
<comment type="similarity">
    <text evidence="1">Belongs to the ETF alpha-subunit/FixB family.</text>
</comment>
<dbReference type="AlphaFoldDB" id="A0A511FJ58"/>
<dbReference type="InterPro" id="IPR018206">
    <property type="entry name" value="ETF_asu_C_CS"/>
</dbReference>
<dbReference type="SUPFAM" id="SSF52402">
    <property type="entry name" value="Adenine nucleotide alpha hydrolases-like"/>
    <property type="match status" value="1"/>
</dbReference>